<feature type="compositionally biased region" description="Polar residues" evidence="7">
    <location>
        <begin position="915"/>
        <end position="924"/>
    </location>
</feature>
<dbReference type="InterPro" id="IPR051831">
    <property type="entry name" value="Bromodomain_contain_prot"/>
</dbReference>
<feature type="compositionally biased region" description="Polar residues" evidence="7">
    <location>
        <begin position="137"/>
        <end position="151"/>
    </location>
</feature>
<dbReference type="CDD" id="cd05513">
    <property type="entry name" value="Bromo_brd7_like"/>
    <property type="match status" value="1"/>
</dbReference>
<name>A0A1I8NXM4_STOCA</name>
<feature type="compositionally biased region" description="Basic residues" evidence="7">
    <location>
        <begin position="1"/>
        <end position="12"/>
    </location>
</feature>
<keyword evidence="3 6" id="KW-0103">Bromodomain</keyword>
<dbReference type="PANTHER" id="PTHR22881">
    <property type="entry name" value="BROMODOMAIN CONTAINING PROTEIN"/>
    <property type="match status" value="1"/>
</dbReference>
<evidence type="ECO:0000256" key="5">
    <source>
        <dbReference type="ARBA" id="ARBA00023242"/>
    </source>
</evidence>
<dbReference type="InterPro" id="IPR021900">
    <property type="entry name" value="DUF3512"/>
</dbReference>
<evidence type="ECO:0000259" key="8">
    <source>
        <dbReference type="PROSITE" id="PS50014"/>
    </source>
</evidence>
<dbReference type="VEuPathDB" id="VectorBase:SCAU002954"/>
<organism evidence="9 10">
    <name type="scientific">Stomoxys calcitrans</name>
    <name type="common">Stable fly</name>
    <name type="synonym">Conops calcitrans</name>
    <dbReference type="NCBI Taxonomy" id="35570"/>
    <lineage>
        <taxon>Eukaryota</taxon>
        <taxon>Metazoa</taxon>
        <taxon>Ecdysozoa</taxon>
        <taxon>Arthropoda</taxon>
        <taxon>Hexapoda</taxon>
        <taxon>Insecta</taxon>
        <taxon>Pterygota</taxon>
        <taxon>Neoptera</taxon>
        <taxon>Endopterygota</taxon>
        <taxon>Diptera</taxon>
        <taxon>Brachycera</taxon>
        <taxon>Muscomorpha</taxon>
        <taxon>Muscoidea</taxon>
        <taxon>Muscidae</taxon>
        <taxon>Stomoxys</taxon>
    </lineage>
</organism>
<keyword evidence="4" id="KW-0804">Transcription</keyword>
<dbReference type="Gene3D" id="1.20.920.10">
    <property type="entry name" value="Bromodomain-like"/>
    <property type="match status" value="1"/>
</dbReference>
<dbReference type="SUPFAM" id="SSF47370">
    <property type="entry name" value="Bromodomain"/>
    <property type="match status" value="1"/>
</dbReference>
<evidence type="ECO:0000256" key="2">
    <source>
        <dbReference type="ARBA" id="ARBA00023015"/>
    </source>
</evidence>
<evidence type="ECO:0000256" key="3">
    <source>
        <dbReference type="ARBA" id="ARBA00023117"/>
    </source>
</evidence>
<dbReference type="KEGG" id="scac:106083720"/>
<keyword evidence="10" id="KW-1185">Reference proteome</keyword>
<dbReference type="AlphaFoldDB" id="A0A1I8NXM4"/>
<keyword evidence="5" id="KW-0539">Nucleus</keyword>
<dbReference type="GO" id="GO:0006357">
    <property type="term" value="P:regulation of transcription by RNA polymerase II"/>
    <property type="evidence" value="ECO:0007669"/>
    <property type="project" value="TreeGrafter"/>
</dbReference>
<dbReference type="OrthoDB" id="21648at2759"/>
<comment type="subcellular location">
    <subcellularLocation>
        <location evidence="1">Nucleus</location>
    </subcellularLocation>
</comment>
<sequence>MGSSKKHKKHKLERREKYEEYSHNTDPSSLQRGLKLILKVGPNNTPEYGGADVITSSVAGPPTAAEAMCSSPLMMEDIEEHREKHKKSKKKKKKKDREKKHKHHKEKKRDKGERHVVDESPRRDTSSMDRTEDLTLIANQDSQSLPSTSFGCLQRSPKVGAAGPPSNIMPSIGDGDSSQDGFSFMDDDNSQPLPEHVLLYAGITTENSQSCRPVSKPIVPIKTTDEVTLDSPASSSIQSSSVGNSLGAATCAGSEVPPENIVANAQPADGSTPGAVTVGSISPTKPLAELIIPSLSPSASDTTPGGSNSLAALTPKVLEAPRTPSSSSESGREPRTCVLKLKHQKTSLNKLLEHLLRGLEKRDPHQFFAWPVTDDIAPGYSKIIARPMDFSTMRQKIDDNDYGTLNEFTEDFRLMCENAIRYNHVDTVYHKAAKRLLQVGMKHLSPENLMRSLKPTSGYLRDLTAKELGFELIPQSGDFIGFDHHGMADSADEGASTGAEEPMTQAQIEEEEKRKAIRLENEPKTRFEPYVDDLTSEEILAQVQGAAQSAKKRLSAKEKAYKMGFLRQNKDGSTSLNFLIKDENEGPEKVVCLGELVGKLKQGSGQVQGYREDKRNEAKMVKPLNYGPFSSFAPTFDSRFSTLNKDETQLVMETYGDAMSTEYAESILQFTKDSSYATMLANGLLDMLTNGEHSKCMQDLYDLQVQNYEQQEALKCFTNAGPLLLDSSSSPAPNESRAQIEQEYEKYKNTRIDFSRLRTLNDLGIDTTFLNDIEKEMKNFELTRRLQEHLSNNLNLIDKLKNTQHERLSQPLPHHLGLVQQASQEETQLAHQVTQNLTDVVKKLPPSAVADPYALRKAMGLSYVGLPPPPSETQQRIQLPAILQQPVTMPPLAFTQSHPSTTSTATSHVTASSQLDQQHNLSSSSLSMDIDEDVAGNAGGDLENELREFLESGSGLHAASSSTADDNNLMAQLLMN</sequence>
<gene>
    <name evidence="9" type="primary">106083720</name>
</gene>
<feature type="compositionally biased region" description="Basic and acidic residues" evidence="7">
    <location>
        <begin position="13"/>
        <end position="23"/>
    </location>
</feature>
<dbReference type="PRINTS" id="PR00503">
    <property type="entry name" value="BROMODOMAIN"/>
</dbReference>
<dbReference type="PROSITE" id="PS50014">
    <property type="entry name" value="BROMODOMAIN_2"/>
    <property type="match status" value="1"/>
</dbReference>
<feature type="compositionally biased region" description="Low complexity" evidence="7">
    <location>
        <begin position="895"/>
        <end position="914"/>
    </location>
</feature>
<feature type="compositionally biased region" description="Basic residues" evidence="7">
    <location>
        <begin position="83"/>
        <end position="108"/>
    </location>
</feature>
<evidence type="ECO:0000256" key="4">
    <source>
        <dbReference type="ARBA" id="ARBA00023163"/>
    </source>
</evidence>
<evidence type="ECO:0000313" key="10">
    <source>
        <dbReference type="Proteomes" id="UP000095300"/>
    </source>
</evidence>
<dbReference type="InterPro" id="IPR001487">
    <property type="entry name" value="Bromodomain"/>
</dbReference>
<evidence type="ECO:0000256" key="7">
    <source>
        <dbReference type="SAM" id="MobiDB-lite"/>
    </source>
</evidence>
<feature type="region of interest" description="Disordered" evidence="7">
    <location>
        <begin position="1"/>
        <end position="190"/>
    </location>
</feature>
<keyword evidence="2" id="KW-0805">Transcription regulation</keyword>
<feature type="region of interest" description="Disordered" evidence="7">
    <location>
        <begin position="895"/>
        <end position="924"/>
    </location>
</feature>
<dbReference type="EnsemblMetazoa" id="SCAU002954-RA">
    <property type="protein sequence ID" value="SCAU002954-PA"/>
    <property type="gene ID" value="SCAU002954"/>
</dbReference>
<dbReference type="Pfam" id="PF00439">
    <property type="entry name" value="Bromodomain"/>
    <property type="match status" value="1"/>
</dbReference>
<evidence type="ECO:0000256" key="6">
    <source>
        <dbReference type="PROSITE-ProRule" id="PRU00035"/>
    </source>
</evidence>
<feature type="compositionally biased region" description="Basic and acidic residues" evidence="7">
    <location>
        <begin position="109"/>
        <end position="133"/>
    </location>
</feature>
<dbReference type="PANTHER" id="PTHR22881:SF27">
    <property type="entry name" value="BROMODOMAIN CONTAINING 7_9"/>
    <property type="match status" value="1"/>
</dbReference>
<dbReference type="Proteomes" id="UP000095300">
    <property type="component" value="Unassembled WGS sequence"/>
</dbReference>
<dbReference type="SMART" id="SM00297">
    <property type="entry name" value="BROMO"/>
    <property type="match status" value="1"/>
</dbReference>
<dbReference type="STRING" id="35570.A0A1I8NXM4"/>
<dbReference type="GO" id="GO:0005634">
    <property type="term" value="C:nucleus"/>
    <property type="evidence" value="ECO:0007669"/>
    <property type="project" value="UniProtKB-SubCell"/>
</dbReference>
<dbReference type="InterPro" id="IPR036427">
    <property type="entry name" value="Bromodomain-like_sf"/>
</dbReference>
<evidence type="ECO:0000313" key="9">
    <source>
        <dbReference type="EnsemblMetazoa" id="SCAU002954-PA"/>
    </source>
</evidence>
<accession>A0A1I8NXM4</accession>
<feature type="domain" description="Bromo" evidence="8">
    <location>
        <begin position="360"/>
        <end position="430"/>
    </location>
</feature>
<reference evidence="9" key="1">
    <citation type="submission" date="2020-05" db="UniProtKB">
        <authorList>
            <consortium name="EnsemblMetazoa"/>
        </authorList>
    </citation>
    <scope>IDENTIFICATION</scope>
    <source>
        <strain evidence="9">USDA</strain>
    </source>
</reference>
<evidence type="ECO:0000256" key="1">
    <source>
        <dbReference type="ARBA" id="ARBA00004123"/>
    </source>
</evidence>
<dbReference type="Pfam" id="PF12024">
    <property type="entry name" value="DUF3512"/>
    <property type="match status" value="1"/>
</dbReference>
<proteinExistence type="predicted"/>
<feature type="region of interest" description="Disordered" evidence="7">
    <location>
        <begin position="490"/>
        <end position="509"/>
    </location>
</feature>
<protein>
    <recommendedName>
        <fullName evidence="8">Bromo domain-containing protein</fullName>
    </recommendedName>
</protein>